<evidence type="ECO:0000256" key="5">
    <source>
        <dbReference type="ARBA" id="ARBA00022982"/>
    </source>
</evidence>
<dbReference type="Gene3D" id="4.10.490.10">
    <property type="entry name" value="High potential iron-sulphur protein"/>
    <property type="match status" value="1"/>
</dbReference>
<accession>A0ABX4FSQ2</accession>
<comment type="subunit">
    <text evidence="8">Homodimer.</text>
</comment>
<dbReference type="InterPro" id="IPR036369">
    <property type="entry name" value="HIPIP_sf"/>
</dbReference>
<keyword evidence="4 8" id="KW-0479">Metal-binding</keyword>
<dbReference type="PROSITE" id="PS51373">
    <property type="entry name" value="HIPIP"/>
    <property type="match status" value="1"/>
</dbReference>
<evidence type="ECO:0000256" key="6">
    <source>
        <dbReference type="ARBA" id="ARBA00023004"/>
    </source>
</evidence>
<proteinExistence type="inferred from homology"/>
<comment type="caution">
    <text evidence="10">The sequence shown here is derived from an EMBL/GenBank/DDBJ whole genome shotgun (WGS) entry which is preliminary data.</text>
</comment>
<evidence type="ECO:0000256" key="1">
    <source>
        <dbReference type="ARBA" id="ARBA00002137"/>
    </source>
</evidence>
<dbReference type="InterPro" id="IPR006311">
    <property type="entry name" value="TAT_signal"/>
</dbReference>
<evidence type="ECO:0000313" key="10">
    <source>
        <dbReference type="EMBL" id="OZS41843.1"/>
    </source>
</evidence>
<dbReference type="SUPFAM" id="SSF57652">
    <property type="entry name" value="HIPIP (high potential iron protein)"/>
    <property type="match status" value="1"/>
</dbReference>
<keyword evidence="7 8" id="KW-0411">Iron-sulfur</keyword>
<keyword evidence="11" id="KW-1185">Reference proteome</keyword>
<keyword evidence="3 8" id="KW-0004">4Fe-4S</keyword>
<dbReference type="EMBL" id="NOIF01000222">
    <property type="protein sequence ID" value="OZS41843.1"/>
    <property type="molecule type" value="Genomic_DNA"/>
</dbReference>
<evidence type="ECO:0000256" key="2">
    <source>
        <dbReference type="ARBA" id="ARBA00022448"/>
    </source>
</evidence>
<evidence type="ECO:0000256" key="4">
    <source>
        <dbReference type="ARBA" id="ARBA00022723"/>
    </source>
</evidence>
<feature type="domain" description="High potential iron-sulfur proteins family profile" evidence="9">
    <location>
        <begin position="34"/>
        <end position="102"/>
    </location>
</feature>
<evidence type="ECO:0000259" key="9">
    <source>
        <dbReference type="PROSITE" id="PS51373"/>
    </source>
</evidence>
<dbReference type="InterPro" id="IPR000170">
    <property type="entry name" value="High_potential_FeS_prot"/>
</dbReference>
<dbReference type="Pfam" id="PF01355">
    <property type="entry name" value="HIPIP"/>
    <property type="match status" value="1"/>
</dbReference>
<keyword evidence="6 8" id="KW-0408">Iron</keyword>
<keyword evidence="2 8" id="KW-0813">Transport</keyword>
<comment type="function">
    <text evidence="1 8">Specific class of high-redox-potential 4Fe-4S ferredoxins. Functions in anaerobic electron transport in most purple and in some other photosynthetic bacteria and in at least one genus (Paracoccus) of halophilic, denitrifying bacteria.</text>
</comment>
<dbReference type="Proteomes" id="UP000215999">
    <property type="component" value="Unassembled WGS sequence"/>
</dbReference>
<evidence type="ECO:0000256" key="8">
    <source>
        <dbReference type="RuleBase" id="RU000620"/>
    </source>
</evidence>
<reference evidence="10 11" key="1">
    <citation type="journal article" date="2016" name="Antonie Van Leeuwenhoek">
        <title>Photobacterium sanguinicancri sp. nov. isolated from marine animals.</title>
        <authorList>
            <person name="Gomez-Gil B."/>
            <person name="Roque A."/>
            <person name="Rotllant G."/>
            <person name="Romalde J.L."/>
            <person name="Doce A."/>
            <person name="Eggermont M."/>
            <person name="Defoirdt T."/>
        </authorList>
    </citation>
    <scope>NUCLEOTIDE SEQUENCE [LARGE SCALE GENOMIC DNA]</scope>
    <source>
        <strain evidence="10 11">CAIM 1827</strain>
    </source>
</reference>
<organism evidence="10 11">
    <name type="scientific">Photobacterium sanguinicancri</name>
    <dbReference type="NCBI Taxonomy" id="875932"/>
    <lineage>
        <taxon>Bacteria</taxon>
        <taxon>Pseudomonadati</taxon>
        <taxon>Pseudomonadota</taxon>
        <taxon>Gammaproteobacteria</taxon>
        <taxon>Vibrionales</taxon>
        <taxon>Vibrionaceae</taxon>
        <taxon>Photobacterium</taxon>
    </lineage>
</organism>
<gene>
    <name evidence="10" type="ORF">ASV53_21570</name>
</gene>
<protein>
    <recommendedName>
        <fullName evidence="8">High-potential iron-sulfur protein</fullName>
        <shortName evidence="8">HiPIP</shortName>
    </recommendedName>
</protein>
<keyword evidence="5 8" id="KW-0249">Electron transport</keyword>
<evidence type="ECO:0000313" key="11">
    <source>
        <dbReference type="Proteomes" id="UP000215999"/>
    </source>
</evidence>
<evidence type="ECO:0000256" key="7">
    <source>
        <dbReference type="ARBA" id="ARBA00023014"/>
    </source>
</evidence>
<dbReference type="RefSeq" id="WP_094958625.1">
    <property type="nucleotide sequence ID" value="NZ_NOIF01000222.1"/>
</dbReference>
<evidence type="ECO:0000256" key="3">
    <source>
        <dbReference type="ARBA" id="ARBA00022485"/>
    </source>
</evidence>
<name>A0ABX4FSQ2_9GAMM</name>
<comment type="similarity">
    <text evidence="8">Belongs to the high-potential iron-sulfur protein (HiPIP) family.</text>
</comment>
<dbReference type="PROSITE" id="PS51318">
    <property type="entry name" value="TAT"/>
    <property type="match status" value="1"/>
</dbReference>
<sequence>MKSNPTRRRFLKLSIGGLIGVTLGGKQLIKSASAADLPHLAEDDAQAAALKYVHASPDSEKHCANCALIQGADGEEWRPCALFPGKVVNANGWCSAYAPKPSS</sequence>